<comment type="caution">
    <text evidence="3">The sequence shown here is derived from an EMBL/GenBank/DDBJ whole genome shotgun (WGS) entry which is preliminary data.</text>
</comment>
<feature type="chain" id="PRO_5045832786" description="Secreted protein" evidence="2">
    <location>
        <begin position="25"/>
        <end position="69"/>
    </location>
</feature>
<feature type="compositionally biased region" description="Basic and acidic residues" evidence="1">
    <location>
        <begin position="59"/>
        <end position="69"/>
    </location>
</feature>
<reference evidence="4" key="1">
    <citation type="submission" date="2023-07" db="EMBL/GenBank/DDBJ databases">
        <title>Whole genome shotgun sequence of Streptomyces spororaveus NBRC 15456.</title>
        <authorList>
            <person name="Komaki H."/>
            <person name="Tamura T."/>
        </authorList>
    </citation>
    <scope>NUCLEOTIDE SEQUENCE [LARGE SCALE GENOMIC DNA]</scope>
    <source>
        <strain evidence="4">NBRC 15456</strain>
    </source>
</reference>
<keyword evidence="4" id="KW-1185">Reference proteome</keyword>
<name>A0ABQ3TND7_9ACTN</name>
<accession>A0ABQ3TND7</accession>
<evidence type="ECO:0000256" key="2">
    <source>
        <dbReference type="SAM" id="SignalP"/>
    </source>
</evidence>
<evidence type="ECO:0000256" key="1">
    <source>
        <dbReference type="SAM" id="MobiDB-lite"/>
    </source>
</evidence>
<evidence type="ECO:0000313" key="3">
    <source>
        <dbReference type="EMBL" id="GHI81883.1"/>
    </source>
</evidence>
<protein>
    <recommendedName>
        <fullName evidence="5">Secreted protein</fullName>
    </recommendedName>
</protein>
<feature type="region of interest" description="Disordered" evidence="1">
    <location>
        <begin position="25"/>
        <end position="69"/>
    </location>
</feature>
<evidence type="ECO:0000313" key="4">
    <source>
        <dbReference type="Proteomes" id="UP000608522"/>
    </source>
</evidence>
<sequence>MALNAFSCKVAVCFTQLQASTAGAAELVSPGGPAETAGKRRGTLRNAGKTVEPWNTVERMSHDTEGGGR</sequence>
<keyword evidence="2" id="KW-0732">Signal</keyword>
<dbReference type="EMBL" id="BNED01000005">
    <property type="protein sequence ID" value="GHI81883.1"/>
    <property type="molecule type" value="Genomic_DNA"/>
</dbReference>
<feature type="signal peptide" evidence="2">
    <location>
        <begin position="1"/>
        <end position="24"/>
    </location>
</feature>
<evidence type="ECO:0008006" key="5">
    <source>
        <dbReference type="Google" id="ProtNLM"/>
    </source>
</evidence>
<organism evidence="3 4">
    <name type="scientific">Streptomyces spororaveus</name>
    <dbReference type="NCBI Taxonomy" id="284039"/>
    <lineage>
        <taxon>Bacteria</taxon>
        <taxon>Bacillati</taxon>
        <taxon>Actinomycetota</taxon>
        <taxon>Actinomycetes</taxon>
        <taxon>Kitasatosporales</taxon>
        <taxon>Streptomycetaceae</taxon>
        <taxon>Streptomyces</taxon>
    </lineage>
</organism>
<proteinExistence type="predicted"/>
<gene>
    <name evidence="3" type="ORF">Sspor_74440</name>
</gene>
<dbReference type="Proteomes" id="UP000608522">
    <property type="component" value="Unassembled WGS sequence"/>
</dbReference>